<evidence type="ECO:0000313" key="2">
    <source>
        <dbReference type="Proteomes" id="UP000812287"/>
    </source>
</evidence>
<name>A0A9P7VFP2_9AGAR</name>
<gene>
    <name evidence="1" type="ORF">BT62DRAFT_1055160</name>
</gene>
<dbReference type="RefSeq" id="XP_043033218.1">
    <property type="nucleotide sequence ID" value="XM_043178558.1"/>
</dbReference>
<dbReference type="Proteomes" id="UP000812287">
    <property type="component" value="Unassembled WGS sequence"/>
</dbReference>
<comment type="caution">
    <text evidence="1">The sequence shown here is derived from an EMBL/GenBank/DDBJ whole genome shotgun (WGS) entry which is preliminary data.</text>
</comment>
<keyword evidence="2" id="KW-1185">Reference proteome</keyword>
<dbReference type="AlphaFoldDB" id="A0A9P7VFP2"/>
<protein>
    <submittedName>
        <fullName evidence="1">Uncharacterized protein</fullName>
    </submittedName>
</protein>
<reference evidence="1" key="1">
    <citation type="submission" date="2020-11" db="EMBL/GenBank/DDBJ databases">
        <title>Adaptations for nitrogen fixation in a non-lichenized fungal sporocarp promotes dispersal by wood-feeding termites.</title>
        <authorList>
            <consortium name="DOE Joint Genome Institute"/>
            <person name="Koch R.A."/>
            <person name="Yoon G."/>
            <person name="Arayal U."/>
            <person name="Lail K."/>
            <person name="Amirebrahimi M."/>
            <person name="Labutti K."/>
            <person name="Lipzen A."/>
            <person name="Riley R."/>
            <person name="Barry K."/>
            <person name="Henrissat B."/>
            <person name="Grigoriev I.V."/>
            <person name="Herr J.R."/>
            <person name="Aime M.C."/>
        </authorList>
    </citation>
    <scope>NUCLEOTIDE SEQUENCE</scope>
    <source>
        <strain evidence="1">MCA 3950</strain>
    </source>
</reference>
<organism evidence="1 2">
    <name type="scientific">Guyanagaster necrorhizus</name>
    <dbReference type="NCBI Taxonomy" id="856835"/>
    <lineage>
        <taxon>Eukaryota</taxon>
        <taxon>Fungi</taxon>
        <taxon>Dikarya</taxon>
        <taxon>Basidiomycota</taxon>
        <taxon>Agaricomycotina</taxon>
        <taxon>Agaricomycetes</taxon>
        <taxon>Agaricomycetidae</taxon>
        <taxon>Agaricales</taxon>
        <taxon>Marasmiineae</taxon>
        <taxon>Physalacriaceae</taxon>
        <taxon>Guyanagaster</taxon>
    </lineage>
</organism>
<dbReference type="EMBL" id="MU250586">
    <property type="protein sequence ID" value="KAG7439718.1"/>
    <property type="molecule type" value="Genomic_DNA"/>
</dbReference>
<proteinExistence type="predicted"/>
<dbReference type="GeneID" id="66100850"/>
<evidence type="ECO:0000313" key="1">
    <source>
        <dbReference type="EMBL" id="KAG7439718.1"/>
    </source>
</evidence>
<dbReference type="OrthoDB" id="2977329at2759"/>
<sequence length="378" mass="42580">MCSLPPELLDKVIDESWDDVSALKACSLTSRVLLPRTRTYLFETIFLNTATKFHVLCTDFPYLAQYVKRITISTRRRNPGKPIRGDRSFPALLRLIPPGQLEHLKFEACNLNDMRESSKQALSSHSFRSASVYTNCGISQDIADLCTVFKGSRNLHLDFNGVLKDLPTSSTLPVPKGGSLAKLTVEGYYWPLFQTIIQTGIYPFSVDDLKSLSVTMHHPNEVNELKQFLDLPLRSLQHLSIAYDCIALNISRNLCSLSMSIGVLGHSPITDSLGWCLKNLKRARQMFVETFTINITFWERRPTEIHPNVSQFWSKFAGVLSDSEFGSIRNISLIFSPVPLEGVEVRGLELYQGVVEREMAPLISRGLVTVCHETQTHS</sequence>
<accession>A0A9P7VFP2</accession>